<feature type="transmembrane region" description="Helical" evidence="8">
    <location>
        <begin position="312"/>
        <end position="334"/>
    </location>
</feature>
<dbReference type="InterPro" id="IPR001734">
    <property type="entry name" value="Na/solute_symporter"/>
</dbReference>
<evidence type="ECO:0000256" key="5">
    <source>
        <dbReference type="ARBA" id="ARBA00022989"/>
    </source>
</evidence>
<dbReference type="Pfam" id="PF00474">
    <property type="entry name" value="SSF"/>
    <property type="match status" value="1"/>
</dbReference>
<evidence type="ECO:0000256" key="1">
    <source>
        <dbReference type="ARBA" id="ARBA00004141"/>
    </source>
</evidence>
<keyword evidence="6 8" id="KW-0472">Membrane</keyword>
<dbReference type="PANTHER" id="PTHR48086:SF7">
    <property type="entry name" value="SODIUM-SOLUTE SYMPORTER-RELATED"/>
    <property type="match status" value="1"/>
</dbReference>
<feature type="transmembrane region" description="Helical" evidence="8">
    <location>
        <begin position="121"/>
        <end position="146"/>
    </location>
</feature>
<comment type="caution">
    <text evidence="9">The sequence shown here is derived from an EMBL/GenBank/DDBJ whole genome shotgun (WGS) entry which is preliminary data.</text>
</comment>
<feature type="transmembrane region" description="Helical" evidence="8">
    <location>
        <begin position="279"/>
        <end position="300"/>
    </location>
</feature>
<organism evidence="9 10">
    <name type="scientific">Intestinimonas massiliensis</name>
    <name type="common">ex Afouda et al. 2020</name>
    <dbReference type="NCBI Taxonomy" id="1673721"/>
    <lineage>
        <taxon>Bacteria</taxon>
        <taxon>Bacillati</taxon>
        <taxon>Bacillota</taxon>
        <taxon>Clostridia</taxon>
        <taxon>Eubacteriales</taxon>
        <taxon>Intestinimonas</taxon>
    </lineage>
</organism>
<dbReference type="InterPro" id="IPR050277">
    <property type="entry name" value="Sodium:Solute_Symporter"/>
</dbReference>
<feature type="transmembrane region" description="Helical" evidence="8">
    <location>
        <begin position="476"/>
        <end position="496"/>
    </location>
</feature>
<dbReference type="PROSITE" id="PS50283">
    <property type="entry name" value="NA_SOLUT_SYMP_3"/>
    <property type="match status" value="1"/>
</dbReference>
<proteinExistence type="inferred from homology"/>
<reference evidence="9" key="1">
    <citation type="submission" date="2022-06" db="EMBL/GenBank/DDBJ databases">
        <title>Isolation of gut microbiota from human fecal samples.</title>
        <authorList>
            <person name="Pamer E.G."/>
            <person name="Barat B."/>
            <person name="Waligurski E."/>
            <person name="Medina S."/>
            <person name="Paddock L."/>
            <person name="Mostad J."/>
        </authorList>
    </citation>
    <scope>NUCLEOTIDE SEQUENCE</scope>
    <source>
        <strain evidence="9">DFI.9.91</strain>
    </source>
</reference>
<dbReference type="AlphaFoldDB" id="A0AAW5JKU2"/>
<evidence type="ECO:0000256" key="8">
    <source>
        <dbReference type="SAM" id="Phobius"/>
    </source>
</evidence>
<dbReference type="Proteomes" id="UP001204562">
    <property type="component" value="Unassembled WGS sequence"/>
</dbReference>
<accession>A0AAW5JKU2</accession>
<dbReference type="RefSeq" id="WP_256303015.1">
    <property type="nucleotide sequence ID" value="NZ_JANFYS010000002.1"/>
</dbReference>
<evidence type="ECO:0000256" key="4">
    <source>
        <dbReference type="ARBA" id="ARBA00022692"/>
    </source>
</evidence>
<dbReference type="EMBL" id="JANFYS010000002">
    <property type="protein sequence ID" value="MCQ4769171.1"/>
    <property type="molecule type" value="Genomic_DNA"/>
</dbReference>
<evidence type="ECO:0000313" key="9">
    <source>
        <dbReference type="EMBL" id="MCQ4769171.1"/>
    </source>
</evidence>
<sequence>MAALNYLGVVLVLLVIIGVGVASGRRVKSAADFATGGGRSGPWLICGTIMGALVSSQASIGTAQLAFSYGISAWWFTLGSGIGCLILALGYVRPLRRSGCTTLMGVIDREYGHKVEYAGSVLSSIGIFISVLAQVVACTGLITVIFPVSTTVAAVLSVLLMTVYVVFGGAWGAGMGGIVKLVLLYVSCIAGLAAVLLLTGGLGGLEESLRTALVGTTPGAMAGIESAADLSARYGSLIARGAAKDIGSGISLLLGVLSTQTYAQAVWSGGSDRDARRGALLAAGLIPPIGIAGIAVGLFMRGHYITQAEADALLAAGQALPEGVGVLASTIQVFPTFVVHHLPVLFAGVVLGTLLIAVVGGGAGLSLGVATILVNDIYKKVSSRFDSAAAALVATRGTILAVLAASAVIACVVPSATINDFGFLSMGLRGAVVFIPLTCALFLPGRMDRRFALLCTLGGPLGVLLGKFLGSPVDPLFIGMGIALLIACLGCAAGGARPAPERHKRA</sequence>
<feature type="transmembrane region" description="Helical" evidence="8">
    <location>
        <begin position="43"/>
        <end position="67"/>
    </location>
</feature>
<feature type="transmembrane region" description="Helical" evidence="8">
    <location>
        <begin position="346"/>
        <end position="375"/>
    </location>
</feature>
<keyword evidence="5 8" id="KW-1133">Transmembrane helix</keyword>
<gene>
    <name evidence="9" type="ORF">NE579_01650</name>
</gene>
<keyword evidence="4 8" id="KW-0812">Transmembrane</keyword>
<feature type="transmembrane region" description="Helical" evidence="8">
    <location>
        <begin position="451"/>
        <end position="470"/>
    </location>
</feature>
<evidence type="ECO:0000256" key="3">
    <source>
        <dbReference type="ARBA" id="ARBA00022448"/>
    </source>
</evidence>
<dbReference type="GO" id="GO:0022857">
    <property type="term" value="F:transmembrane transporter activity"/>
    <property type="evidence" value="ECO:0007669"/>
    <property type="project" value="InterPro"/>
</dbReference>
<evidence type="ECO:0000256" key="6">
    <source>
        <dbReference type="ARBA" id="ARBA00023136"/>
    </source>
</evidence>
<feature type="transmembrane region" description="Helical" evidence="8">
    <location>
        <begin position="387"/>
        <end position="415"/>
    </location>
</feature>
<feature type="transmembrane region" description="Helical" evidence="8">
    <location>
        <begin position="421"/>
        <end position="444"/>
    </location>
</feature>
<evidence type="ECO:0000256" key="2">
    <source>
        <dbReference type="ARBA" id="ARBA00006434"/>
    </source>
</evidence>
<dbReference type="Gene3D" id="1.20.1730.10">
    <property type="entry name" value="Sodium/glucose cotransporter"/>
    <property type="match status" value="1"/>
</dbReference>
<feature type="transmembrane region" description="Helical" evidence="8">
    <location>
        <begin position="6"/>
        <end position="22"/>
    </location>
</feature>
<feature type="transmembrane region" description="Helical" evidence="8">
    <location>
        <begin position="152"/>
        <end position="174"/>
    </location>
</feature>
<dbReference type="PANTHER" id="PTHR48086">
    <property type="entry name" value="SODIUM/PROLINE SYMPORTER-RELATED"/>
    <property type="match status" value="1"/>
</dbReference>
<evidence type="ECO:0000313" key="10">
    <source>
        <dbReference type="Proteomes" id="UP001204562"/>
    </source>
</evidence>
<comment type="subcellular location">
    <subcellularLocation>
        <location evidence="1">Membrane</location>
        <topology evidence="1">Multi-pass membrane protein</topology>
    </subcellularLocation>
</comment>
<dbReference type="GO" id="GO:0005886">
    <property type="term" value="C:plasma membrane"/>
    <property type="evidence" value="ECO:0007669"/>
    <property type="project" value="TreeGrafter"/>
</dbReference>
<feature type="transmembrane region" description="Helical" evidence="8">
    <location>
        <begin position="181"/>
        <end position="203"/>
    </location>
</feature>
<feature type="transmembrane region" description="Helical" evidence="8">
    <location>
        <begin position="73"/>
        <end position="92"/>
    </location>
</feature>
<name>A0AAW5JKU2_9FIRM</name>
<comment type="similarity">
    <text evidence="2 7">Belongs to the sodium:solute symporter (SSF) (TC 2.A.21) family.</text>
</comment>
<evidence type="ECO:0000256" key="7">
    <source>
        <dbReference type="RuleBase" id="RU362091"/>
    </source>
</evidence>
<keyword evidence="3" id="KW-0813">Transport</keyword>
<protein>
    <submittedName>
        <fullName evidence="9">Sodium:solute symporter family protein</fullName>
    </submittedName>
</protein>
<dbReference type="InterPro" id="IPR038377">
    <property type="entry name" value="Na/Glc_symporter_sf"/>
</dbReference>